<feature type="domain" description="DNA-directed DNA polymerase family B mitochondria/virus" evidence="9">
    <location>
        <begin position="32"/>
        <end position="95"/>
    </location>
</feature>
<dbReference type="GO" id="GO:0006260">
    <property type="term" value="P:DNA replication"/>
    <property type="evidence" value="ECO:0007669"/>
    <property type="project" value="UniProtKB-KW"/>
</dbReference>
<evidence type="ECO:0000256" key="5">
    <source>
        <dbReference type="ARBA" id="ARBA00022705"/>
    </source>
</evidence>
<evidence type="ECO:0000256" key="4">
    <source>
        <dbReference type="ARBA" id="ARBA00022695"/>
    </source>
</evidence>
<dbReference type="EMBL" id="KI275784">
    <property type="protein sequence ID" value="ESA22192.1"/>
    <property type="molecule type" value="Genomic_DNA"/>
</dbReference>
<evidence type="ECO:0000256" key="6">
    <source>
        <dbReference type="ARBA" id="ARBA00022932"/>
    </source>
</evidence>
<dbReference type="Pfam" id="PF03175">
    <property type="entry name" value="DNA_pol_B_2"/>
    <property type="match status" value="1"/>
</dbReference>
<comment type="similarity">
    <text evidence="1">Belongs to the DNA polymerase type-B family.</text>
</comment>
<evidence type="ECO:0000256" key="2">
    <source>
        <dbReference type="ARBA" id="ARBA00012417"/>
    </source>
</evidence>
<dbReference type="GO" id="GO:0003887">
    <property type="term" value="F:DNA-directed DNA polymerase activity"/>
    <property type="evidence" value="ECO:0007669"/>
    <property type="project" value="UniProtKB-KW"/>
</dbReference>
<keyword evidence="6" id="KW-0239">DNA-directed DNA polymerase</keyword>
<evidence type="ECO:0000259" key="9">
    <source>
        <dbReference type="Pfam" id="PF03175"/>
    </source>
</evidence>
<keyword evidence="7" id="KW-0238">DNA-binding</keyword>
<evidence type="ECO:0000256" key="7">
    <source>
        <dbReference type="ARBA" id="ARBA00023125"/>
    </source>
</evidence>
<evidence type="ECO:0000256" key="1">
    <source>
        <dbReference type="ARBA" id="ARBA00005755"/>
    </source>
</evidence>
<dbReference type="AlphaFoldDB" id="U9UR54"/>
<dbReference type="HOGENOM" id="CLU_2334702_0_0_1"/>
<organism evidence="10">
    <name type="scientific">Rhizophagus irregularis (strain DAOM 181602 / DAOM 197198 / MUCL 43194)</name>
    <name type="common">Arbuscular mycorrhizal fungus</name>
    <name type="synonym">Glomus intraradices</name>
    <dbReference type="NCBI Taxonomy" id="747089"/>
    <lineage>
        <taxon>Eukaryota</taxon>
        <taxon>Fungi</taxon>
        <taxon>Fungi incertae sedis</taxon>
        <taxon>Mucoromycota</taxon>
        <taxon>Glomeromycotina</taxon>
        <taxon>Glomeromycetes</taxon>
        <taxon>Glomerales</taxon>
        <taxon>Glomeraceae</taxon>
        <taxon>Rhizophagus</taxon>
    </lineage>
</organism>
<dbReference type="GO" id="GO:0003677">
    <property type="term" value="F:DNA binding"/>
    <property type="evidence" value="ECO:0007669"/>
    <property type="project" value="UniProtKB-KW"/>
</dbReference>
<gene>
    <name evidence="10" type="ORF">GLOINDRAFT_16680</name>
</gene>
<sequence>MLKKKNWKSERIVKIDAFTQQKLCTEIHIAKNVMRAPANEYIGLLPIKLQGRLICPGGTFSGLFFSEELKFALENGYQLLEMKLAYSFKRGANTFLRK</sequence>
<evidence type="ECO:0000313" key="10">
    <source>
        <dbReference type="EMBL" id="ESA22192.1"/>
    </source>
</evidence>
<dbReference type="EC" id="2.7.7.7" evidence="2"/>
<evidence type="ECO:0000256" key="3">
    <source>
        <dbReference type="ARBA" id="ARBA00022679"/>
    </source>
</evidence>
<name>U9UR54_RHIID</name>
<evidence type="ECO:0000256" key="8">
    <source>
        <dbReference type="ARBA" id="ARBA00049244"/>
    </source>
</evidence>
<keyword evidence="4" id="KW-0548">Nucleotidyltransferase</keyword>
<proteinExistence type="inferred from homology"/>
<dbReference type="VEuPathDB" id="FungiDB:RhiirFUN_023599"/>
<protein>
    <recommendedName>
        <fullName evidence="2">DNA-directed DNA polymerase</fullName>
        <ecNumber evidence="2">2.7.7.7</ecNumber>
    </recommendedName>
</protein>
<comment type="catalytic activity">
    <reaction evidence="8">
        <text>DNA(n) + a 2'-deoxyribonucleoside 5'-triphosphate = DNA(n+1) + diphosphate</text>
        <dbReference type="Rhea" id="RHEA:22508"/>
        <dbReference type="Rhea" id="RHEA-COMP:17339"/>
        <dbReference type="Rhea" id="RHEA-COMP:17340"/>
        <dbReference type="ChEBI" id="CHEBI:33019"/>
        <dbReference type="ChEBI" id="CHEBI:61560"/>
        <dbReference type="ChEBI" id="CHEBI:173112"/>
        <dbReference type="EC" id="2.7.7.7"/>
    </reaction>
</comment>
<reference evidence="10" key="1">
    <citation type="submission" date="2013-07" db="EMBL/GenBank/DDBJ databases">
        <title>The genome of an arbuscular mycorrhizal fungus provides insights into the evolution of the oldest plant symbiosis.</title>
        <authorList>
            <consortium name="DOE Joint Genome Institute"/>
            <person name="Tisserant E."/>
            <person name="Malbreil M."/>
            <person name="Kuo A."/>
            <person name="Kohler A."/>
            <person name="Symeonidi A."/>
            <person name="Balestrini R."/>
            <person name="Charron P."/>
            <person name="Duensing N."/>
            <person name="Frei-dit-Frey N."/>
            <person name="Gianinazzi-Pearson V."/>
            <person name="Gilbert B."/>
            <person name="Handa Y."/>
            <person name="Hijri M."/>
            <person name="Kaul R."/>
            <person name="Kawaguchi M."/>
            <person name="Krajinski F."/>
            <person name="Lammers P."/>
            <person name="Lapierre D."/>
            <person name="Masclaux F.G."/>
            <person name="Murat C."/>
            <person name="Morin E."/>
            <person name="Ndikumana S."/>
            <person name="Pagni M."/>
            <person name="Petitpierre D."/>
            <person name="Requena N."/>
            <person name="Rosikiewicz P."/>
            <person name="Riley R."/>
            <person name="Saito K."/>
            <person name="San Clemente H."/>
            <person name="Shapiro H."/>
            <person name="van Tuinen D."/>
            <person name="Becard G."/>
            <person name="Bonfante P."/>
            <person name="Paszkowski U."/>
            <person name="Shachar-Hill Y."/>
            <person name="Young J.P."/>
            <person name="Sanders I.R."/>
            <person name="Henrissat B."/>
            <person name="Rensing S.A."/>
            <person name="Grigoriev I.V."/>
            <person name="Corradi N."/>
            <person name="Roux C."/>
            <person name="Martin F."/>
        </authorList>
    </citation>
    <scope>NUCLEOTIDE SEQUENCE</scope>
    <source>
        <strain evidence="10">DAOM 197198</strain>
    </source>
</reference>
<dbReference type="GO" id="GO:0000166">
    <property type="term" value="F:nucleotide binding"/>
    <property type="evidence" value="ECO:0007669"/>
    <property type="project" value="InterPro"/>
</dbReference>
<dbReference type="InterPro" id="IPR004868">
    <property type="entry name" value="DNA-dir_DNA_pol_B_mt/vir"/>
</dbReference>
<accession>U9UR54</accession>
<keyword evidence="3" id="KW-0808">Transferase</keyword>
<keyword evidence="5" id="KW-0235">DNA replication</keyword>